<sequence length="184" mass="20254">MVTSQHTEIVPWRKGIVKDIKEAVSATFRIVPVQHFASEPKNHADRENNSYSFVRAHMYHGMIDLVISLFGLAVVINSLILILAGAVFYYGAGANSGGPASLFDAYDLLRDIVGQEWKEGSDKVVEQSAGPGEDVKVDVQKNAYGPEQTTTHPLHEAEEAARDIVHRIRQKLSPENTERKGGTS</sequence>
<keyword evidence="1" id="KW-1133">Transmembrane helix</keyword>
<proteinExistence type="predicted"/>
<comment type="caution">
    <text evidence="2">The sequence shown here is derived from an EMBL/GenBank/DDBJ whole genome shotgun (WGS) entry which is preliminary data.</text>
</comment>
<reference evidence="2 3" key="1">
    <citation type="submission" date="2019-02" db="EMBL/GenBank/DDBJ databases">
        <title>Genome sequencing of the rare red list fungi Phlebia centrifuga.</title>
        <authorList>
            <person name="Buettner E."/>
            <person name="Kellner H."/>
        </authorList>
    </citation>
    <scope>NUCLEOTIDE SEQUENCE [LARGE SCALE GENOMIC DNA]</scope>
    <source>
        <strain evidence="2 3">DSM 108282</strain>
    </source>
</reference>
<dbReference type="Proteomes" id="UP000309038">
    <property type="component" value="Unassembled WGS sequence"/>
</dbReference>
<evidence type="ECO:0000256" key="1">
    <source>
        <dbReference type="SAM" id="Phobius"/>
    </source>
</evidence>
<organism evidence="2 3">
    <name type="scientific">Hermanssonia centrifuga</name>
    <dbReference type="NCBI Taxonomy" id="98765"/>
    <lineage>
        <taxon>Eukaryota</taxon>
        <taxon>Fungi</taxon>
        <taxon>Dikarya</taxon>
        <taxon>Basidiomycota</taxon>
        <taxon>Agaricomycotina</taxon>
        <taxon>Agaricomycetes</taxon>
        <taxon>Polyporales</taxon>
        <taxon>Meruliaceae</taxon>
        <taxon>Hermanssonia</taxon>
    </lineage>
</organism>
<protein>
    <submittedName>
        <fullName evidence="2">Uncharacterized protein</fullName>
    </submittedName>
</protein>
<keyword evidence="1" id="KW-0472">Membrane</keyword>
<dbReference type="EMBL" id="SGPJ01000476">
    <property type="protein sequence ID" value="THG94252.1"/>
    <property type="molecule type" value="Genomic_DNA"/>
</dbReference>
<evidence type="ECO:0000313" key="3">
    <source>
        <dbReference type="Proteomes" id="UP000309038"/>
    </source>
</evidence>
<gene>
    <name evidence="2" type="ORF">EW026_g7183</name>
</gene>
<keyword evidence="3" id="KW-1185">Reference proteome</keyword>
<name>A0A4V6S0U6_9APHY</name>
<keyword evidence="1" id="KW-0812">Transmembrane</keyword>
<accession>A0A4V6S0U6</accession>
<dbReference type="AlphaFoldDB" id="A0A4V6S0U6"/>
<feature type="transmembrane region" description="Helical" evidence="1">
    <location>
        <begin position="65"/>
        <end position="91"/>
    </location>
</feature>
<evidence type="ECO:0000313" key="2">
    <source>
        <dbReference type="EMBL" id="THG94252.1"/>
    </source>
</evidence>